<feature type="compositionally biased region" description="Low complexity" evidence="1">
    <location>
        <begin position="1"/>
        <end position="42"/>
    </location>
</feature>
<accession>A0A6A5K0L5</accession>
<evidence type="ECO:0000313" key="2">
    <source>
        <dbReference type="EMBL" id="KAF1830848.1"/>
    </source>
</evidence>
<feature type="region of interest" description="Disordered" evidence="1">
    <location>
        <begin position="84"/>
        <end position="130"/>
    </location>
</feature>
<dbReference type="Proteomes" id="UP000800040">
    <property type="component" value="Unassembled WGS sequence"/>
</dbReference>
<evidence type="ECO:0000256" key="1">
    <source>
        <dbReference type="SAM" id="MobiDB-lite"/>
    </source>
</evidence>
<organism evidence="2 3">
    <name type="scientific">Decorospora gaudefroyi</name>
    <dbReference type="NCBI Taxonomy" id="184978"/>
    <lineage>
        <taxon>Eukaryota</taxon>
        <taxon>Fungi</taxon>
        <taxon>Dikarya</taxon>
        <taxon>Ascomycota</taxon>
        <taxon>Pezizomycotina</taxon>
        <taxon>Dothideomycetes</taxon>
        <taxon>Pleosporomycetidae</taxon>
        <taxon>Pleosporales</taxon>
        <taxon>Pleosporineae</taxon>
        <taxon>Pleosporaceae</taxon>
        <taxon>Decorospora</taxon>
    </lineage>
</organism>
<feature type="compositionally biased region" description="Acidic residues" evidence="1">
    <location>
        <begin position="96"/>
        <end position="118"/>
    </location>
</feature>
<reference evidence="2" key="1">
    <citation type="submission" date="2020-01" db="EMBL/GenBank/DDBJ databases">
        <authorList>
            <consortium name="DOE Joint Genome Institute"/>
            <person name="Haridas S."/>
            <person name="Albert R."/>
            <person name="Binder M."/>
            <person name="Bloem J."/>
            <person name="Labutti K."/>
            <person name="Salamov A."/>
            <person name="Andreopoulos B."/>
            <person name="Baker S.E."/>
            <person name="Barry K."/>
            <person name="Bills G."/>
            <person name="Bluhm B.H."/>
            <person name="Cannon C."/>
            <person name="Castanera R."/>
            <person name="Culley D.E."/>
            <person name="Daum C."/>
            <person name="Ezra D."/>
            <person name="Gonzalez J.B."/>
            <person name="Henrissat B."/>
            <person name="Kuo A."/>
            <person name="Liang C."/>
            <person name="Lipzen A."/>
            <person name="Lutzoni F."/>
            <person name="Magnuson J."/>
            <person name="Mondo S."/>
            <person name="Nolan M."/>
            <person name="Ohm R."/>
            <person name="Pangilinan J."/>
            <person name="Park H.-J."/>
            <person name="Ramirez L."/>
            <person name="Alfaro M."/>
            <person name="Sun H."/>
            <person name="Tritt A."/>
            <person name="Yoshinaga Y."/>
            <person name="Zwiers L.-H."/>
            <person name="Turgeon B.G."/>
            <person name="Goodwin S.B."/>
            <person name="Spatafora J.W."/>
            <person name="Crous P.W."/>
            <person name="Grigoriev I.V."/>
        </authorList>
    </citation>
    <scope>NUCLEOTIDE SEQUENCE</scope>
    <source>
        <strain evidence="2">P77</strain>
    </source>
</reference>
<evidence type="ECO:0000313" key="3">
    <source>
        <dbReference type="Proteomes" id="UP000800040"/>
    </source>
</evidence>
<keyword evidence="3" id="KW-1185">Reference proteome</keyword>
<dbReference type="EMBL" id="ML975382">
    <property type="protein sequence ID" value="KAF1830848.1"/>
    <property type="molecule type" value="Genomic_DNA"/>
</dbReference>
<proteinExistence type="predicted"/>
<protein>
    <submittedName>
        <fullName evidence="2">Uncharacterized protein</fullName>
    </submittedName>
</protein>
<name>A0A6A5K0L5_9PLEO</name>
<feature type="region of interest" description="Disordered" evidence="1">
    <location>
        <begin position="1"/>
        <end position="47"/>
    </location>
</feature>
<sequence>MSNPNPTSNPTPTTANTSTSNSNSNSIPNPTSATTTSTSPTPKLGPICTCPPWISRSKWRIVRCHNHPPPCPFPALIPWEKMKPLFGVAGQTEGGREDESEGEEEEEEDKSESEEEEEKNTVCGEKEGKN</sequence>
<gene>
    <name evidence="2" type="ORF">BDW02DRAFT_607851</name>
</gene>
<dbReference type="AlphaFoldDB" id="A0A6A5K0L5"/>